<keyword evidence="8 11" id="KW-0067">ATP-binding</keyword>
<accession>B8G6Y4</accession>
<dbReference type="GO" id="GO:0005524">
    <property type="term" value="F:ATP binding"/>
    <property type="evidence" value="ECO:0007669"/>
    <property type="project" value="UniProtKB-KW"/>
</dbReference>
<dbReference type="HOGENOM" id="CLU_069765_0_0_0"/>
<dbReference type="NCBIfam" id="TIGR00482">
    <property type="entry name" value="nicotinate (nicotinamide) nucleotide adenylyltransferase"/>
    <property type="match status" value="1"/>
</dbReference>
<dbReference type="EMBL" id="CP001337">
    <property type="protein sequence ID" value="ACL25943.1"/>
    <property type="molecule type" value="Genomic_DNA"/>
</dbReference>
<evidence type="ECO:0000256" key="2">
    <source>
        <dbReference type="ARBA" id="ARBA00005019"/>
    </source>
</evidence>
<evidence type="ECO:0000256" key="8">
    <source>
        <dbReference type="ARBA" id="ARBA00022840"/>
    </source>
</evidence>
<feature type="domain" description="Cytidyltransferase-like" evidence="12">
    <location>
        <begin position="9"/>
        <end position="175"/>
    </location>
</feature>
<dbReference type="SUPFAM" id="SSF52374">
    <property type="entry name" value="Nucleotidylyl transferase"/>
    <property type="match status" value="1"/>
</dbReference>
<organism evidence="13 14">
    <name type="scientific">Chloroflexus aggregans (strain MD-66 / DSM 9485)</name>
    <dbReference type="NCBI Taxonomy" id="326427"/>
    <lineage>
        <taxon>Bacteria</taxon>
        <taxon>Bacillati</taxon>
        <taxon>Chloroflexota</taxon>
        <taxon>Chloroflexia</taxon>
        <taxon>Chloroflexales</taxon>
        <taxon>Chloroflexineae</taxon>
        <taxon>Chloroflexaceae</taxon>
        <taxon>Chloroflexus</taxon>
    </lineage>
</organism>
<evidence type="ECO:0000256" key="1">
    <source>
        <dbReference type="ARBA" id="ARBA00002324"/>
    </source>
</evidence>
<dbReference type="NCBIfam" id="TIGR00125">
    <property type="entry name" value="cyt_tran_rel"/>
    <property type="match status" value="1"/>
</dbReference>
<comment type="catalytic activity">
    <reaction evidence="10 11">
        <text>nicotinate beta-D-ribonucleotide + ATP + H(+) = deamido-NAD(+) + diphosphate</text>
        <dbReference type="Rhea" id="RHEA:22860"/>
        <dbReference type="ChEBI" id="CHEBI:15378"/>
        <dbReference type="ChEBI" id="CHEBI:30616"/>
        <dbReference type="ChEBI" id="CHEBI:33019"/>
        <dbReference type="ChEBI" id="CHEBI:57502"/>
        <dbReference type="ChEBI" id="CHEBI:58437"/>
        <dbReference type="EC" id="2.7.7.18"/>
    </reaction>
</comment>
<dbReference type="CDD" id="cd02165">
    <property type="entry name" value="NMNAT"/>
    <property type="match status" value="1"/>
</dbReference>
<name>B8G6Y4_CHLAD</name>
<dbReference type="GO" id="GO:0016787">
    <property type="term" value="F:hydrolase activity"/>
    <property type="evidence" value="ECO:0007669"/>
    <property type="project" value="UniProtKB-KW"/>
</dbReference>
<dbReference type="eggNOG" id="COG1057">
    <property type="taxonomic scope" value="Bacteria"/>
</dbReference>
<sequence>MTTIRRLGIYGGTFDPIHFGHLAIVEEARWYCNLDRVLIVPTAVQPLKAGHLAPAHHRLAMVQLACADNPALSPSTIELDRPPPSYTIDTLRICREQYGTDTELYLIIGTDAAAELPAWREPDQIARLAQLVVVKRPGYTLELPGLLAAVPPLHNRITVIDGPQLAISSTDLRRRLATGRPVRYQLPDAVYTYIQHHHLYQTEDRHT</sequence>
<dbReference type="HAMAP" id="MF_00244">
    <property type="entry name" value="NaMN_adenylyltr"/>
    <property type="match status" value="1"/>
</dbReference>
<dbReference type="InterPro" id="IPR005248">
    <property type="entry name" value="NadD/NMNAT"/>
</dbReference>
<evidence type="ECO:0000313" key="13">
    <source>
        <dbReference type="EMBL" id="ACL25943.1"/>
    </source>
</evidence>
<proteinExistence type="inferred from homology"/>
<dbReference type="Gene3D" id="3.40.50.620">
    <property type="entry name" value="HUPs"/>
    <property type="match status" value="1"/>
</dbReference>
<evidence type="ECO:0000256" key="5">
    <source>
        <dbReference type="ARBA" id="ARBA00022679"/>
    </source>
</evidence>
<dbReference type="Pfam" id="PF01467">
    <property type="entry name" value="CTP_transf_like"/>
    <property type="match status" value="1"/>
</dbReference>
<dbReference type="FunFam" id="3.40.50.620:FF:000039">
    <property type="entry name" value="Probable nicotinate-nucleotide adenylyltransferase"/>
    <property type="match status" value="1"/>
</dbReference>
<keyword evidence="7 11" id="KW-0547">Nucleotide-binding</keyword>
<keyword evidence="13" id="KW-0378">Hydrolase</keyword>
<keyword evidence="5 11" id="KW-0808">Transferase</keyword>
<dbReference type="AlphaFoldDB" id="B8G6Y4"/>
<dbReference type="InterPro" id="IPR014729">
    <property type="entry name" value="Rossmann-like_a/b/a_fold"/>
</dbReference>
<gene>
    <name evidence="11" type="primary">nadD</name>
    <name evidence="13" type="ordered locus">Cagg_3085</name>
</gene>
<dbReference type="GO" id="GO:0004515">
    <property type="term" value="F:nicotinate-nucleotide adenylyltransferase activity"/>
    <property type="evidence" value="ECO:0007669"/>
    <property type="project" value="UniProtKB-UniRule"/>
</dbReference>
<dbReference type="STRING" id="326427.Cagg_3085"/>
<keyword evidence="14" id="KW-1185">Reference proteome</keyword>
<comment type="function">
    <text evidence="1 11">Catalyzes the reversible adenylation of nicotinate mononucleotide (NaMN) to nicotinic acid adenine dinucleotide (NaAD).</text>
</comment>
<evidence type="ECO:0000259" key="12">
    <source>
        <dbReference type="Pfam" id="PF01467"/>
    </source>
</evidence>
<evidence type="ECO:0000313" key="14">
    <source>
        <dbReference type="Proteomes" id="UP000002508"/>
    </source>
</evidence>
<keyword evidence="9 11" id="KW-0520">NAD</keyword>
<reference evidence="13" key="1">
    <citation type="submission" date="2008-12" db="EMBL/GenBank/DDBJ databases">
        <title>Complete sequence of Chloroflexus aggregans DSM 9485.</title>
        <authorList>
            <consortium name="US DOE Joint Genome Institute"/>
            <person name="Lucas S."/>
            <person name="Copeland A."/>
            <person name="Lapidus A."/>
            <person name="Glavina del Rio T."/>
            <person name="Dalin E."/>
            <person name="Tice H."/>
            <person name="Pitluck S."/>
            <person name="Foster B."/>
            <person name="Larimer F."/>
            <person name="Land M."/>
            <person name="Hauser L."/>
            <person name="Kyrpides N."/>
            <person name="Mikhailova N."/>
            <person name="Bryant D."/>
            <person name="Richardson P."/>
        </authorList>
    </citation>
    <scope>NUCLEOTIDE SEQUENCE</scope>
    <source>
        <strain evidence="13">DSM 9485</strain>
    </source>
</reference>
<comment type="similarity">
    <text evidence="3 11">Belongs to the NadD family.</text>
</comment>
<dbReference type="NCBIfam" id="NF000840">
    <property type="entry name" value="PRK00071.1-3"/>
    <property type="match status" value="1"/>
</dbReference>
<evidence type="ECO:0000256" key="9">
    <source>
        <dbReference type="ARBA" id="ARBA00023027"/>
    </source>
</evidence>
<dbReference type="InterPro" id="IPR004821">
    <property type="entry name" value="Cyt_trans-like"/>
</dbReference>
<dbReference type="RefSeq" id="WP_015941795.1">
    <property type="nucleotide sequence ID" value="NC_011831.1"/>
</dbReference>
<dbReference type="OrthoDB" id="5295945at2"/>
<evidence type="ECO:0000256" key="7">
    <source>
        <dbReference type="ARBA" id="ARBA00022741"/>
    </source>
</evidence>
<dbReference type="PANTHER" id="PTHR39321:SF3">
    <property type="entry name" value="PHOSPHOPANTETHEINE ADENYLYLTRANSFERASE"/>
    <property type="match status" value="1"/>
</dbReference>
<dbReference type="KEGG" id="cag:Cagg_3085"/>
<keyword evidence="6 11" id="KW-0548">Nucleotidyltransferase</keyword>
<comment type="pathway">
    <text evidence="2 11">Cofactor biosynthesis; NAD(+) biosynthesis; deamido-NAD(+) from nicotinate D-ribonucleotide: step 1/1.</text>
</comment>
<dbReference type="PANTHER" id="PTHR39321">
    <property type="entry name" value="NICOTINATE-NUCLEOTIDE ADENYLYLTRANSFERASE-RELATED"/>
    <property type="match status" value="1"/>
</dbReference>
<keyword evidence="4 11" id="KW-0662">Pyridine nucleotide biosynthesis</keyword>
<evidence type="ECO:0000256" key="11">
    <source>
        <dbReference type="HAMAP-Rule" id="MF_00244"/>
    </source>
</evidence>
<dbReference type="UniPathway" id="UPA00253">
    <property type="reaction ID" value="UER00332"/>
</dbReference>
<evidence type="ECO:0000256" key="10">
    <source>
        <dbReference type="ARBA" id="ARBA00048721"/>
    </source>
</evidence>
<evidence type="ECO:0000256" key="4">
    <source>
        <dbReference type="ARBA" id="ARBA00022642"/>
    </source>
</evidence>
<dbReference type="EC" id="2.7.7.18" evidence="11"/>
<dbReference type="Proteomes" id="UP000002508">
    <property type="component" value="Chromosome"/>
</dbReference>
<dbReference type="GO" id="GO:0009435">
    <property type="term" value="P:NAD+ biosynthetic process"/>
    <property type="evidence" value="ECO:0007669"/>
    <property type="project" value="UniProtKB-UniRule"/>
</dbReference>
<evidence type="ECO:0000256" key="3">
    <source>
        <dbReference type="ARBA" id="ARBA00009014"/>
    </source>
</evidence>
<protein>
    <recommendedName>
        <fullName evidence="11">Probable nicotinate-nucleotide adenylyltransferase</fullName>
        <ecNumber evidence="11">2.7.7.18</ecNumber>
    </recommendedName>
    <alternativeName>
        <fullName evidence="11">Deamido-NAD(+) diphosphorylase</fullName>
    </alternativeName>
    <alternativeName>
        <fullName evidence="11">Deamido-NAD(+) pyrophosphorylase</fullName>
    </alternativeName>
    <alternativeName>
        <fullName evidence="11">Nicotinate mononucleotide adenylyltransferase</fullName>
        <shortName evidence="11">NaMN adenylyltransferase</shortName>
    </alternativeName>
</protein>
<evidence type="ECO:0000256" key="6">
    <source>
        <dbReference type="ARBA" id="ARBA00022695"/>
    </source>
</evidence>